<dbReference type="Pfam" id="PF19086">
    <property type="entry name" value="Terpene_syn_C_2"/>
    <property type="match status" value="1"/>
</dbReference>
<dbReference type="GO" id="GO:0010333">
    <property type="term" value="F:terpene synthase activity"/>
    <property type="evidence" value="ECO:0007669"/>
    <property type="project" value="InterPro"/>
</dbReference>
<comment type="caution">
    <text evidence="6">The sequence shown here is derived from an EMBL/GenBank/DDBJ whole genome shotgun (WGS) entry which is preliminary data.</text>
</comment>
<dbReference type="OrthoDB" id="5344590at2759"/>
<protein>
    <recommendedName>
        <fullName evidence="4">Terpene synthase</fullName>
        <ecNumber evidence="4">4.2.3.-</ecNumber>
    </recommendedName>
</protein>
<sequence>MTIEEKQSVTGTGIQTGPKDVIILKRPEIAKGDTITVKIPDLLVSILEKPRNLNPLFDKTLDMDDWVCKLLGFDERLSKEWVNMRFPLLCASMIPNSSEQPLRGYNEWVAWAFPFDDRIDGGDLANDLDGAAAEIIETLAIMDDDHPIIDPEVNGIRHIFQKLWLRISKYAPPDERRRYKRLNREYMLGLLQQIKWLGYKDRVLTIDEYLAFRRPSSGVGPTCLFAEWSVTESNKIPCEVVEHPSVEIFRYLVMDIVAISNDIYSCPKDIPNGEGSSTVCILLKQGYSLQEAIDEAGKMVIDRYKMWEQAVRDLPSWGEEIDAVVLKLIQAYSDVCWGDTMWSFQTARYMGAEKEQARATGMLTFAVKDVEKAARVPQSS</sequence>
<keyword evidence="4" id="KW-0479">Metal-binding</keyword>
<dbReference type="GO" id="GO:0008299">
    <property type="term" value="P:isoprenoid biosynthetic process"/>
    <property type="evidence" value="ECO:0007669"/>
    <property type="project" value="UniProtKB-ARBA"/>
</dbReference>
<dbReference type="GO" id="GO:0046872">
    <property type="term" value="F:metal ion binding"/>
    <property type="evidence" value="ECO:0007669"/>
    <property type="project" value="UniProtKB-KW"/>
</dbReference>
<dbReference type="EC" id="4.2.3.-" evidence="4"/>
<comment type="similarity">
    <text evidence="2 4">Belongs to the terpene synthase family.</text>
</comment>
<dbReference type="PANTHER" id="PTHR35201">
    <property type="entry name" value="TERPENE SYNTHASE"/>
    <property type="match status" value="1"/>
</dbReference>
<dbReference type="Proteomes" id="UP000614610">
    <property type="component" value="Unassembled WGS sequence"/>
</dbReference>
<dbReference type="InterPro" id="IPR034686">
    <property type="entry name" value="Terpene_cyclase-like_2"/>
</dbReference>
<dbReference type="Proteomes" id="UP000483672">
    <property type="component" value="Unassembled WGS sequence"/>
</dbReference>
<dbReference type="EMBL" id="WIWT01000062">
    <property type="protein sequence ID" value="KAF3205785.1"/>
    <property type="molecule type" value="Genomic_DNA"/>
</dbReference>
<evidence type="ECO:0000256" key="3">
    <source>
        <dbReference type="ARBA" id="ARBA00022842"/>
    </source>
</evidence>
<dbReference type="SFLD" id="SFLDS00005">
    <property type="entry name" value="Isoprenoid_Synthase_Type_I"/>
    <property type="match status" value="1"/>
</dbReference>
<dbReference type="PANTHER" id="PTHR35201:SF4">
    <property type="entry name" value="BETA-PINACENE SYNTHASE-RELATED"/>
    <property type="match status" value="1"/>
</dbReference>
<name>A0A6G1MK84_ORBOL</name>
<dbReference type="EMBL" id="WIPF01000037">
    <property type="protein sequence ID" value="KAF3223188.1"/>
    <property type="molecule type" value="Genomic_DNA"/>
</dbReference>
<evidence type="ECO:0000313" key="5">
    <source>
        <dbReference type="EMBL" id="KAF3205785.1"/>
    </source>
</evidence>
<reference evidence="6 7" key="1">
    <citation type="submission" date="2019-06" db="EMBL/GenBank/DDBJ databases">
        <authorList>
            <person name="Palmer J.M."/>
        </authorList>
    </citation>
    <scope>NUCLEOTIDE SEQUENCE [LARGE SCALE GENOMIC DNA]</scope>
    <source>
        <strain evidence="6 7">TWF191</strain>
        <strain evidence="5">TWF679</strain>
    </source>
</reference>
<dbReference type="InterPro" id="IPR008949">
    <property type="entry name" value="Isoprenoid_synthase_dom_sf"/>
</dbReference>
<organism evidence="6 7">
    <name type="scientific">Orbilia oligospora</name>
    <name type="common">Nematode-trapping fungus</name>
    <name type="synonym">Arthrobotrys oligospora</name>
    <dbReference type="NCBI Taxonomy" id="2813651"/>
    <lineage>
        <taxon>Eukaryota</taxon>
        <taxon>Fungi</taxon>
        <taxon>Dikarya</taxon>
        <taxon>Ascomycota</taxon>
        <taxon>Pezizomycotina</taxon>
        <taxon>Orbiliomycetes</taxon>
        <taxon>Orbiliales</taxon>
        <taxon>Orbiliaceae</taxon>
        <taxon>Orbilia</taxon>
    </lineage>
</organism>
<evidence type="ECO:0000313" key="6">
    <source>
        <dbReference type="EMBL" id="KAF3223188.1"/>
    </source>
</evidence>
<keyword evidence="4" id="KW-0456">Lyase</keyword>
<evidence type="ECO:0000313" key="7">
    <source>
        <dbReference type="Proteomes" id="UP000483672"/>
    </source>
</evidence>
<evidence type="ECO:0000256" key="4">
    <source>
        <dbReference type="RuleBase" id="RU366034"/>
    </source>
</evidence>
<evidence type="ECO:0000256" key="2">
    <source>
        <dbReference type="ARBA" id="ARBA00006333"/>
    </source>
</evidence>
<dbReference type="SFLD" id="SFLDG01020">
    <property type="entry name" value="Terpene_Cyclase_Like_2"/>
    <property type="match status" value="1"/>
</dbReference>
<dbReference type="AlphaFoldDB" id="A0A6G1MK84"/>
<keyword evidence="3 4" id="KW-0460">Magnesium</keyword>
<dbReference type="SUPFAM" id="SSF48576">
    <property type="entry name" value="Terpenoid synthases"/>
    <property type="match status" value="1"/>
</dbReference>
<gene>
    <name evidence="6" type="ORF">TWF191_006470</name>
    <name evidence="5" type="ORF">TWF679_009155</name>
</gene>
<evidence type="ECO:0000256" key="1">
    <source>
        <dbReference type="ARBA" id="ARBA00001946"/>
    </source>
</evidence>
<accession>A0A6G1MK84</accession>
<dbReference type="Gene3D" id="1.10.600.10">
    <property type="entry name" value="Farnesyl Diphosphate Synthase"/>
    <property type="match status" value="1"/>
</dbReference>
<comment type="cofactor">
    <cofactor evidence="1 4">
        <name>Mg(2+)</name>
        <dbReference type="ChEBI" id="CHEBI:18420"/>
    </cofactor>
</comment>
<proteinExistence type="inferred from homology"/>